<dbReference type="AlphaFoldDB" id="A0A919P9K0"/>
<dbReference type="PANTHER" id="PTHR43539">
    <property type="entry name" value="FLAVIN-BINDING MONOOXYGENASE-LIKE PROTEIN (AFU_ORTHOLOGUE AFUA_4G09220)"/>
    <property type="match status" value="1"/>
</dbReference>
<dbReference type="Gene3D" id="3.50.50.60">
    <property type="entry name" value="FAD/NAD(P)-binding domain"/>
    <property type="match status" value="1"/>
</dbReference>
<dbReference type="InterPro" id="IPR050982">
    <property type="entry name" value="Auxin_biosynth/cation_transpt"/>
</dbReference>
<name>A0A919P9K0_9CELL</name>
<dbReference type="InterPro" id="IPR036188">
    <property type="entry name" value="FAD/NAD-bd_sf"/>
</dbReference>
<accession>A0A919P9K0</accession>
<keyword evidence="1" id="KW-0560">Oxidoreductase</keyword>
<dbReference type="PANTHER" id="PTHR43539:SF78">
    <property type="entry name" value="FLAVIN-CONTAINING MONOOXYGENASE"/>
    <property type="match status" value="1"/>
</dbReference>
<dbReference type="Pfam" id="PF13738">
    <property type="entry name" value="Pyr_redox_3"/>
    <property type="match status" value="1"/>
</dbReference>
<reference evidence="2" key="1">
    <citation type="submission" date="2021-01" db="EMBL/GenBank/DDBJ databases">
        <title>Whole genome shotgun sequence of Cellulomonas chitinilytica NBRC 110799.</title>
        <authorList>
            <person name="Komaki H."/>
            <person name="Tamura T."/>
        </authorList>
    </citation>
    <scope>NUCLEOTIDE SEQUENCE</scope>
    <source>
        <strain evidence="2">NBRC 110799</strain>
    </source>
</reference>
<dbReference type="GO" id="GO:0004497">
    <property type="term" value="F:monooxygenase activity"/>
    <property type="evidence" value="ECO:0007669"/>
    <property type="project" value="TreeGrafter"/>
</dbReference>
<proteinExistence type="predicted"/>
<organism evidence="2 3">
    <name type="scientific">Cellulomonas chitinilytica</name>
    <dbReference type="NCBI Taxonomy" id="398759"/>
    <lineage>
        <taxon>Bacteria</taxon>
        <taxon>Bacillati</taxon>
        <taxon>Actinomycetota</taxon>
        <taxon>Actinomycetes</taxon>
        <taxon>Micrococcales</taxon>
        <taxon>Cellulomonadaceae</taxon>
        <taxon>Cellulomonas</taxon>
    </lineage>
</organism>
<sequence length="374" mass="40466">MVVIGAGQAGLAAAYHLRRRGLVAVGERGWERAGATFVVLDDAPQPGGAWQHRWPSLTMADAHGVHDLPGMPLVVPDPSEPAAMAVPYYFAQYEGEFDLHVQRPVRVRRVEDGPDGRLLVTSHSVDRPSEIVVWGARGLVNASGTWGKPFWPTYPGRRTFRGRQLHTHDYGSADELADGHVVVVGGGTSAVQLLLELARVTTTTWVTRRPPAWREEEFTPEVGREAVALVEERTRAGLPPQSIVSVTGLPLTDAYRRGIADGVLRARPMFDRIESDGVTWSRPSTAAQVPDGWVDGPSHVEARTLLWCTGFRPSLDHLGPLRLRGGGGGIVMDGTQVVADPRVQLVGYGPSASTVGASRAGREAVRHLQRLLGL</sequence>
<evidence type="ECO:0000313" key="2">
    <source>
        <dbReference type="EMBL" id="GIG23749.1"/>
    </source>
</evidence>
<dbReference type="PRINTS" id="PR00368">
    <property type="entry name" value="FADPNR"/>
</dbReference>
<evidence type="ECO:0000256" key="1">
    <source>
        <dbReference type="ARBA" id="ARBA00023002"/>
    </source>
</evidence>
<dbReference type="GO" id="GO:0050660">
    <property type="term" value="F:flavin adenine dinucleotide binding"/>
    <property type="evidence" value="ECO:0007669"/>
    <property type="project" value="TreeGrafter"/>
</dbReference>
<keyword evidence="3" id="KW-1185">Reference proteome</keyword>
<gene>
    <name evidence="2" type="ORF">Cch01nite_44730</name>
</gene>
<evidence type="ECO:0000313" key="3">
    <source>
        <dbReference type="Proteomes" id="UP000632740"/>
    </source>
</evidence>
<dbReference type="EMBL" id="BONK01000033">
    <property type="protein sequence ID" value="GIG23749.1"/>
    <property type="molecule type" value="Genomic_DNA"/>
</dbReference>
<dbReference type="SUPFAM" id="SSF51905">
    <property type="entry name" value="FAD/NAD(P)-binding domain"/>
    <property type="match status" value="2"/>
</dbReference>
<protein>
    <submittedName>
        <fullName evidence="2">Oxidoreductase</fullName>
    </submittedName>
</protein>
<comment type="caution">
    <text evidence="2">The sequence shown here is derived from an EMBL/GenBank/DDBJ whole genome shotgun (WGS) entry which is preliminary data.</text>
</comment>
<dbReference type="Proteomes" id="UP000632740">
    <property type="component" value="Unassembled WGS sequence"/>
</dbReference>